<sequence length="455" mass="48609">MSATKSISIVGGGVVGLTLLTRLSRLLPSHTIHLLDGSPKSPPPLSPTDTSTIPTIRTYALNDASVDTLMKCGLDVDSVDNLRKGEYKSMQVWDSKTPSYLKFDASLLSSPKLGLIIEDDYITSSLETLASTLPNAHIIKGAHVKTVTNNSVTYSTSSSTSPQTLNSELIVGADGVNSTVRNSLNLGITKIGYGRTAVISTVKVEGEVTGKTAWQRFFPGGPLALLPLWGGYYSIVWSTTPTHAKALASADPDAFLSTLNTCISSGPTPIKFSSGSSLPPPLKAVKNFADDLVGTLVNGISLVNMNEKFGDSKRFETPPKITELISPRFKIPLNLQHVDSYTQGSVVLVGDAAHSVHPMAGQGLNLGIADVECLLKCIQSSTSTGGPVNDEYTLERYSKERRREVMKIMGGIHALHHVFKEENDLIVTGRALGMSLINMSENAKKVLARAAMGEN</sequence>
<evidence type="ECO:0000313" key="8">
    <source>
        <dbReference type="EMBL" id="GMI17047.1"/>
    </source>
</evidence>
<dbReference type="InterPro" id="IPR010971">
    <property type="entry name" value="UbiH/COQ6"/>
</dbReference>
<dbReference type="Pfam" id="PF01494">
    <property type="entry name" value="FAD_binding_3"/>
    <property type="match status" value="2"/>
</dbReference>
<dbReference type="InterPro" id="IPR036188">
    <property type="entry name" value="FAD/NAD-bd_sf"/>
</dbReference>
<comment type="similarity">
    <text evidence="2">Belongs to the UbiH/COQ6 family.</text>
</comment>
<evidence type="ECO:0000256" key="2">
    <source>
        <dbReference type="ARBA" id="ARBA00005349"/>
    </source>
</evidence>
<dbReference type="EMBL" id="BRXW01000275">
    <property type="protein sequence ID" value="GMI17047.1"/>
    <property type="molecule type" value="Genomic_DNA"/>
</dbReference>
<name>A0A9W7FQF0_9STRA</name>
<keyword evidence="5" id="KW-0560">Oxidoreductase</keyword>
<dbReference type="PANTHER" id="PTHR43876">
    <property type="entry name" value="UBIQUINONE BIOSYNTHESIS MONOOXYGENASE COQ6, MITOCHONDRIAL"/>
    <property type="match status" value="1"/>
</dbReference>
<dbReference type="InterPro" id="IPR002938">
    <property type="entry name" value="FAD-bd"/>
</dbReference>
<dbReference type="GO" id="GO:0071949">
    <property type="term" value="F:FAD binding"/>
    <property type="evidence" value="ECO:0007669"/>
    <property type="project" value="InterPro"/>
</dbReference>
<dbReference type="GO" id="GO:0004497">
    <property type="term" value="F:monooxygenase activity"/>
    <property type="evidence" value="ECO:0007669"/>
    <property type="project" value="UniProtKB-KW"/>
</dbReference>
<comment type="caution">
    <text evidence="8">The sequence shown here is derived from an EMBL/GenBank/DDBJ whole genome shotgun (WGS) entry which is preliminary data.</text>
</comment>
<feature type="domain" description="FAD-binding" evidence="7">
    <location>
        <begin position="48"/>
        <end position="230"/>
    </location>
</feature>
<organism evidence="8 9">
    <name type="scientific">Triparma laevis f. longispina</name>
    <dbReference type="NCBI Taxonomy" id="1714387"/>
    <lineage>
        <taxon>Eukaryota</taxon>
        <taxon>Sar</taxon>
        <taxon>Stramenopiles</taxon>
        <taxon>Ochrophyta</taxon>
        <taxon>Bolidophyceae</taxon>
        <taxon>Parmales</taxon>
        <taxon>Triparmaceae</taxon>
        <taxon>Triparma</taxon>
    </lineage>
</organism>
<dbReference type="SUPFAM" id="SSF51905">
    <property type="entry name" value="FAD/NAD(P)-binding domain"/>
    <property type="match status" value="1"/>
</dbReference>
<protein>
    <recommendedName>
        <fullName evidence="7">FAD-binding domain-containing protein</fullName>
    </recommendedName>
</protein>
<dbReference type="Gene3D" id="3.50.50.60">
    <property type="entry name" value="FAD/NAD(P)-binding domain"/>
    <property type="match status" value="2"/>
</dbReference>
<evidence type="ECO:0000256" key="5">
    <source>
        <dbReference type="ARBA" id="ARBA00023002"/>
    </source>
</evidence>
<dbReference type="GO" id="GO:0005739">
    <property type="term" value="C:mitochondrion"/>
    <property type="evidence" value="ECO:0007669"/>
    <property type="project" value="TreeGrafter"/>
</dbReference>
<gene>
    <name evidence="8" type="ORF">TrLO_g9622</name>
</gene>
<dbReference type="Proteomes" id="UP001165122">
    <property type="component" value="Unassembled WGS sequence"/>
</dbReference>
<keyword evidence="6" id="KW-0503">Monooxygenase</keyword>
<dbReference type="OrthoDB" id="683240at2759"/>
<dbReference type="GO" id="GO:0016705">
    <property type="term" value="F:oxidoreductase activity, acting on paired donors, with incorporation or reduction of molecular oxygen"/>
    <property type="evidence" value="ECO:0007669"/>
    <property type="project" value="InterPro"/>
</dbReference>
<dbReference type="NCBIfam" id="TIGR01988">
    <property type="entry name" value="Ubi-OHases"/>
    <property type="match status" value="1"/>
</dbReference>
<dbReference type="PRINTS" id="PR00420">
    <property type="entry name" value="RNGMNOXGNASE"/>
</dbReference>
<evidence type="ECO:0000256" key="4">
    <source>
        <dbReference type="ARBA" id="ARBA00022827"/>
    </source>
</evidence>
<keyword evidence="9" id="KW-1185">Reference proteome</keyword>
<evidence type="ECO:0000256" key="1">
    <source>
        <dbReference type="ARBA" id="ARBA00001974"/>
    </source>
</evidence>
<dbReference type="InterPro" id="IPR051205">
    <property type="entry name" value="UbiH/COQ6_monooxygenase"/>
</dbReference>
<dbReference type="GO" id="GO:0006744">
    <property type="term" value="P:ubiquinone biosynthetic process"/>
    <property type="evidence" value="ECO:0007669"/>
    <property type="project" value="InterPro"/>
</dbReference>
<comment type="cofactor">
    <cofactor evidence="1">
        <name>FAD</name>
        <dbReference type="ChEBI" id="CHEBI:57692"/>
    </cofactor>
</comment>
<reference evidence="9" key="1">
    <citation type="journal article" date="2023" name="Commun. Biol.">
        <title>Genome analysis of Parmales, the sister group of diatoms, reveals the evolutionary specialization of diatoms from phago-mixotrophs to photoautotrophs.</title>
        <authorList>
            <person name="Ban H."/>
            <person name="Sato S."/>
            <person name="Yoshikawa S."/>
            <person name="Yamada K."/>
            <person name="Nakamura Y."/>
            <person name="Ichinomiya M."/>
            <person name="Sato N."/>
            <person name="Blanc-Mathieu R."/>
            <person name="Endo H."/>
            <person name="Kuwata A."/>
            <person name="Ogata H."/>
        </authorList>
    </citation>
    <scope>NUCLEOTIDE SEQUENCE [LARGE SCALE GENOMIC DNA]</scope>
    <source>
        <strain evidence="9">NIES 3700</strain>
    </source>
</reference>
<keyword evidence="3" id="KW-0285">Flavoprotein</keyword>
<evidence type="ECO:0000259" key="7">
    <source>
        <dbReference type="Pfam" id="PF01494"/>
    </source>
</evidence>
<proteinExistence type="inferred from homology"/>
<accession>A0A9W7FQF0</accession>
<feature type="domain" description="FAD-binding" evidence="7">
    <location>
        <begin position="331"/>
        <end position="409"/>
    </location>
</feature>
<evidence type="ECO:0000313" key="9">
    <source>
        <dbReference type="Proteomes" id="UP001165122"/>
    </source>
</evidence>
<keyword evidence="4" id="KW-0274">FAD</keyword>
<evidence type="ECO:0000256" key="3">
    <source>
        <dbReference type="ARBA" id="ARBA00022630"/>
    </source>
</evidence>
<evidence type="ECO:0000256" key="6">
    <source>
        <dbReference type="ARBA" id="ARBA00023033"/>
    </source>
</evidence>
<dbReference type="PANTHER" id="PTHR43876:SF7">
    <property type="entry name" value="UBIQUINONE BIOSYNTHESIS MONOOXYGENASE COQ6, MITOCHONDRIAL"/>
    <property type="match status" value="1"/>
</dbReference>
<dbReference type="AlphaFoldDB" id="A0A9W7FQF0"/>